<keyword evidence="5" id="KW-0732">Signal</keyword>
<dbReference type="FunFam" id="3.30.200.20:FF:000043">
    <property type="entry name" value="Wall-associated receptor kinase 2"/>
    <property type="match status" value="1"/>
</dbReference>
<gene>
    <name evidence="14" type="ORF">F0562_013595</name>
</gene>
<feature type="domain" description="Protein kinase" evidence="13">
    <location>
        <begin position="40"/>
        <end position="319"/>
    </location>
</feature>
<keyword evidence="4" id="KW-0812">Transmembrane</keyword>
<keyword evidence="7" id="KW-0418">Kinase</keyword>
<dbReference type="OrthoDB" id="4062651at2759"/>
<evidence type="ECO:0000256" key="12">
    <source>
        <dbReference type="ARBA" id="ARBA00047951"/>
    </source>
</evidence>
<evidence type="ECO:0000256" key="2">
    <source>
        <dbReference type="ARBA" id="ARBA00022527"/>
    </source>
</evidence>
<protein>
    <recommendedName>
        <fullName evidence="13">Protein kinase domain-containing protein</fullName>
    </recommendedName>
</protein>
<dbReference type="Gene3D" id="3.30.200.20">
    <property type="entry name" value="Phosphorylase Kinase, domain 1"/>
    <property type="match status" value="1"/>
</dbReference>
<dbReference type="Pfam" id="PF07714">
    <property type="entry name" value="PK_Tyr_Ser-Thr"/>
    <property type="match status" value="2"/>
</dbReference>
<proteinExistence type="predicted"/>
<comment type="subcellular location">
    <subcellularLocation>
        <location evidence="1">Membrane</location>
        <topology evidence="1">Single-pass type I membrane protein</topology>
    </subcellularLocation>
</comment>
<dbReference type="GO" id="GO:0007166">
    <property type="term" value="P:cell surface receptor signaling pathway"/>
    <property type="evidence" value="ECO:0007669"/>
    <property type="project" value="InterPro"/>
</dbReference>
<dbReference type="InterPro" id="IPR011009">
    <property type="entry name" value="Kinase-like_dom_sf"/>
</dbReference>
<keyword evidence="15" id="KW-1185">Reference proteome</keyword>
<evidence type="ECO:0000259" key="13">
    <source>
        <dbReference type="PROSITE" id="PS50011"/>
    </source>
</evidence>
<reference evidence="14 15" key="1">
    <citation type="submission" date="2019-09" db="EMBL/GenBank/DDBJ databases">
        <title>A chromosome-level genome assembly of the Chinese tupelo Nyssa sinensis.</title>
        <authorList>
            <person name="Yang X."/>
            <person name="Kang M."/>
            <person name="Yang Y."/>
            <person name="Xiong H."/>
            <person name="Wang M."/>
            <person name="Zhang Z."/>
            <person name="Wang Z."/>
            <person name="Wu H."/>
            <person name="Ma T."/>
            <person name="Liu J."/>
            <person name="Xi Z."/>
        </authorList>
    </citation>
    <scope>NUCLEOTIDE SEQUENCE [LARGE SCALE GENOMIC DNA]</scope>
    <source>
        <strain evidence="14">J267</strain>
        <tissue evidence="14">Leaf</tissue>
    </source>
</reference>
<keyword evidence="3" id="KW-0808">Transferase</keyword>
<dbReference type="GO" id="GO:0005886">
    <property type="term" value="C:plasma membrane"/>
    <property type="evidence" value="ECO:0007669"/>
    <property type="project" value="TreeGrafter"/>
</dbReference>
<evidence type="ECO:0000256" key="8">
    <source>
        <dbReference type="ARBA" id="ARBA00022840"/>
    </source>
</evidence>
<dbReference type="PANTHER" id="PTHR27005:SF353">
    <property type="entry name" value="WALL-ASSOCIATED RECEPTOR KINASE-LIKE 22"/>
    <property type="match status" value="1"/>
</dbReference>
<evidence type="ECO:0000256" key="9">
    <source>
        <dbReference type="ARBA" id="ARBA00022989"/>
    </source>
</evidence>
<evidence type="ECO:0000256" key="3">
    <source>
        <dbReference type="ARBA" id="ARBA00022679"/>
    </source>
</evidence>
<keyword evidence="10" id="KW-0472">Membrane</keyword>
<dbReference type="Proteomes" id="UP000325577">
    <property type="component" value="Linkage Group LG6"/>
</dbReference>
<comment type="catalytic activity">
    <reaction evidence="12">
        <text>L-threonyl-[protein] + ATP = O-phospho-L-threonyl-[protein] + ADP + H(+)</text>
        <dbReference type="Rhea" id="RHEA:46608"/>
        <dbReference type="Rhea" id="RHEA-COMP:11060"/>
        <dbReference type="Rhea" id="RHEA-COMP:11605"/>
        <dbReference type="ChEBI" id="CHEBI:15378"/>
        <dbReference type="ChEBI" id="CHEBI:30013"/>
        <dbReference type="ChEBI" id="CHEBI:30616"/>
        <dbReference type="ChEBI" id="CHEBI:61977"/>
        <dbReference type="ChEBI" id="CHEBI:456216"/>
    </reaction>
</comment>
<accession>A0A5J4ZN07</accession>
<keyword evidence="2" id="KW-0723">Serine/threonine-protein kinase</keyword>
<organism evidence="14 15">
    <name type="scientific">Nyssa sinensis</name>
    <dbReference type="NCBI Taxonomy" id="561372"/>
    <lineage>
        <taxon>Eukaryota</taxon>
        <taxon>Viridiplantae</taxon>
        <taxon>Streptophyta</taxon>
        <taxon>Embryophyta</taxon>
        <taxon>Tracheophyta</taxon>
        <taxon>Spermatophyta</taxon>
        <taxon>Magnoliopsida</taxon>
        <taxon>eudicotyledons</taxon>
        <taxon>Gunneridae</taxon>
        <taxon>Pentapetalae</taxon>
        <taxon>asterids</taxon>
        <taxon>Cornales</taxon>
        <taxon>Nyssaceae</taxon>
        <taxon>Nyssa</taxon>
    </lineage>
</organism>
<comment type="catalytic activity">
    <reaction evidence="11">
        <text>L-seryl-[protein] + ATP = O-phospho-L-seryl-[protein] + ADP + H(+)</text>
        <dbReference type="Rhea" id="RHEA:17989"/>
        <dbReference type="Rhea" id="RHEA-COMP:9863"/>
        <dbReference type="Rhea" id="RHEA-COMP:11604"/>
        <dbReference type="ChEBI" id="CHEBI:15378"/>
        <dbReference type="ChEBI" id="CHEBI:29999"/>
        <dbReference type="ChEBI" id="CHEBI:30616"/>
        <dbReference type="ChEBI" id="CHEBI:83421"/>
        <dbReference type="ChEBI" id="CHEBI:456216"/>
    </reaction>
</comment>
<evidence type="ECO:0000256" key="1">
    <source>
        <dbReference type="ARBA" id="ARBA00004479"/>
    </source>
</evidence>
<dbReference type="GO" id="GO:0004674">
    <property type="term" value="F:protein serine/threonine kinase activity"/>
    <property type="evidence" value="ECO:0007669"/>
    <property type="project" value="UniProtKB-KW"/>
</dbReference>
<dbReference type="PROSITE" id="PS50011">
    <property type="entry name" value="PROTEIN_KINASE_DOM"/>
    <property type="match status" value="1"/>
</dbReference>
<evidence type="ECO:0000313" key="15">
    <source>
        <dbReference type="Proteomes" id="UP000325577"/>
    </source>
</evidence>
<evidence type="ECO:0000256" key="10">
    <source>
        <dbReference type="ARBA" id="ARBA00023136"/>
    </source>
</evidence>
<evidence type="ECO:0000256" key="7">
    <source>
        <dbReference type="ARBA" id="ARBA00022777"/>
    </source>
</evidence>
<keyword evidence="9" id="KW-1133">Transmembrane helix</keyword>
<dbReference type="Gene3D" id="1.10.510.10">
    <property type="entry name" value="Transferase(Phosphotransferase) domain 1"/>
    <property type="match status" value="1"/>
</dbReference>
<evidence type="ECO:0000313" key="14">
    <source>
        <dbReference type="EMBL" id="KAA8519339.1"/>
    </source>
</evidence>
<dbReference type="GO" id="GO:0005524">
    <property type="term" value="F:ATP binding"/>
    <property type="evidence" value="ECO:0007669"/>
    <property type="project" value="UniProtKB-KW"/>
</dbReference>
<evidence type="ECO:0000256" key="11">
    <source>
        <dbReference type="ARBA" id="ARBA00047558"/>
    </source>
</evidence>
<dbReference type="EMBL" id="CM018049">
    <property type="protein sequence ID" value="KAA8519339.1"/>
    <property type="molecule type" value="Genomic_DNA"/>
</dbReference>
<sequence length="319" mass="35451">MFFERNGGFLLQQHISSTKGNVEKSKLYSKEDLEKATDNFNGSRVLGKGGLGTVYKGMLSDGSIVAVKKSNNVDESQVGQFIKEVIILSQVNHRNIVKLLGCCLETEVPILVYEYVSNGTSPTIFMTRVKCQQYLGTSTCKLLGKLLEHLPIYTHMLPQLSFTEISSLATYCWTKTIGPWCLTSDFQGQLTDKSDVYAFGVVLVELLTREEAVSSGFSRSNKSLVIHFQSSMKQNYLFEILETLVMNEGQKEEILAVAKLAERCLKPSGNERPSMIDVAANLDQLRRIQAQPLLVQNGLDNYGIVNGSIIDKDAEDGQE</sequence>
<dbReference type="InterPro" id="IPR045274">
    <property type="entry name" value="WAK-like"/>
</dbReference>
<keyword evidence="8" id="KW-0067">ATP-binding</keyword>
<evidence type="ECO:0000256" key="6">
    <source>
        <dbReference type="ARBA" id="ARBA00022741"/>
    </source>
</evidence>
<dbReference type="InterPro" id="IPR000719">
    <property type="entry name" value="Prot_kinase_dom"/>
</dbReference>
<evidence type="ECO:0000256" key="4">
    <source>
        <dbReference type="ARBA" id="ARBA00022692"/>
    </source>
</evidence>
<keyword evidence="6" id="KW-0547">Nucleotide-binding</keyword>
<evidence type="ECO:0000256" key="5">
    <source>
        <dbReference type="ARBA" id="ARBA00022729"/>
    </source>
</evidence>
<dbReference type="PANTHER" id="PTHR27005">
    <property type="entry name" value="WALL-ASSOCIATED RECEPTOR KINASE-LIKE 21"/>
    <property type="match status" value="1"/>
</dbReference>
<dbReference type="AlphaFoldDB" id="A0A5J4ZN07"/>
<name>A0A5J4ZN07_9ASTE</name>
<dbReference type="SUPFAM" id="SSF56112">
    <property type="entry name" value="Protein kinase-like (PK-like)"/>
    <property type="match status" value="1"/>
</dbReference>
<dbReference type="InterPro" id="IPR001245">
    <property type="entry name" value="Ser-Thr/Tyr_kinase_cat_dom"/>
</dbReference>